<keyword evidence="5" id="KW-0503">Monooxygenase</keyword>
<evidence type="ECO:0000313" key="6">
    <source>
        <dbReference type="Proteomes" id="UP000184211"/>
    </source>
</evidence>
<dbReference type="InterPro" id="IPR005793">
    <property type="entry name" value="Formyl_trans_C"/>
</dbReference>
<dbReference type="Pfam" id="PF00550">
    <property type="entry name" value="PP-binding"/>
    <property type="match status" value="1"/>
</dbReference>
<reference evidence="6" key="1">
    <citation type="submission" date="2016-11" db="EMBL/GenBank/DDBJ databases">
        <authorList>
            <person name="Varghese N."/>
            <person name="Submissions S."/>
        </authorList>
    </citation>
    <scope>NUCLEOTIDE SEQUENCE [LARGE SCALE GENOMIC DNA]</scope>
    <source>
        <strain evidence="6">DSM 28223</strain>
    </source>
</reference>
<dbReference type="Pfam" id="PF00296">
    <property type="entry name" value="Bac_luciferase"/>
    <property type="match status" value="1"/>
</dbReference>
<dbReference type="SUPFAM" id="SSF50486">
    <property type="entry name" value="FMT C-terminal domain-like"/>
    <property type="match status" value="1"/>
</dbReference>
<keyword evidence="5" id="KW-0560">Oxidoreductase</keyword>
<protein>
    <submittedName>
        <fullName evidence="5">Natural product biosynthesis luciferase-like monooxygenase domain-containing protein</fullName>
    </submittedName>
</protein>
<dbReference type="Gene3D" id="3.20.20.30">
    <property type="entry name" value="Luciferase-like domain"/>
    <property type="match status" value="1"/>
</dbReference>
<dbReference type="GO" id="GO:0043041">
    <property type="term" value="P:amino acid activation for nonribosomal peptide biosynthetic process"/>
    <property type="evidence" value="ECO:0007669"/>
    <property type="project" value="TreeGrafter"/>
</dbReference>
<dbReference type="SUPFAM" id="SSF56801">
    <property type="entry name" value="Acetyl-CoA synthetase-like"/>
    <property type="match status" value="2"/>
</dbReference>
<dbReference type="NCBIfam" id="TIGR04020">
    <property type="entry name" value="seco_metab_LLM"/>
    <property type="match status" value="1"/>
</dbReference>
<evidence type="ECO:0000313" key="5">
    <source>
        <dbReference type="EMBL" id="SHH54579.1"/>
    </source>
</evidence>
<dbReference type="SUPFAM" id="SSF51679">
    <property type="entry name" value="Bacterial luciferase-like"/>
    <property type="match status" value="1"/>
</dbReference>
<dbReference type="InterPro" id="IPR045851">
    <property type="entry name" value="AMP-bd_C_sf"/>
</dbReference>
<dbReference type="CDD" id="cd08700">
    <property type="entry name" value="FMT_C_OzmH_like"/>
    <property type="match status" value="1"/>
</dbReference>
<dbReference type="Pfam" id="PF02911">
    <property type="entry name" value="Formyl_trans_C"/>
    <property type="match status" value="1"/>
</dbReference>
<feature type="region of interest" description="Disordered" evidence="3">
    <location>
        <begin position="1410"/>
        <end position="1435"/>
    </location>
</feature>
<dbReference type="InterPro" id="IPR036661">
    <property type="entry name" value="Luciferase-like_sf"/>
</dbReference>
<dbReference type="InterPro" id="IPR011034">
    <property type="entry name" value="Formyl_transferase-like_C_sf"/>
</dbReference>
<evidence type="ECO:0000256" key="1">
    <source>
        <dbReference type="ARBA" id="ARBA00022450"/>
    </source>
</evidence>
<dbReference type="InterPro" id="IPR024011">
    <property type="entry name" value="Biosynth_lucif-like_mOase_dom"/>
</dbReference>
<dbReference type="GO" id="GO:0031177">
    <property type="term" value="F:phosphopantetheine binding"/>
    <property type="evidence" value="ECO:0007669"/>
    <property type="project" value="TreeGrafter"/>
</dbReference>
<keyword evidence="1" id="KW-0596">Phosphopantetheine</keyword>
<dbReference type="Gene3D" id="1.10.1200.10">
    <property type="entry name" value="ACP-like"/>
    <property type="match status" value="1"/>
</dbReference>
<dbReference type="InterPro" id="IPR002376">
    <property type="entry name" value="Formyl_transf_N"/>
</dbReference>
<dbReference type="InterPro" id="IPR020845">
    <property type="entry name" value="AMP-binding_CS"/>
</dbReference>
<evidence type="ECO:0000259" key="4">
    <source>
        <dbReference type="PROSITE" id="PS50075"/>
    </source>
</evidence>
<dbReference type="Gene3D" id="3.40.50.980">
    <property type="match status" value="2"/>
</dbReference>
<dbReference type="Gene3D" id="3.40.50.12780">
    <property type="entry name" value="N-terminal domain of ligase-like"/>
    <property type="match status" value="1"/>
</dbReference>
<keyword evidence="6" id="KW-1185">Reference proteome</keyword>
<gene>
    <name evidence="5" type="ORF">SAMN04488044_2707</name>
</gene>
<dbReference type="PANTHER" id="PTHR45527:SF1">
    <property type="entry name" value="FATTY ACID SYNTHASE"/>
    <property type="match status" value="1"/>
</dbReference>
<dbReference type="InterPro" id="IPR011251">
    <property type="entry name" value="Luciferase-like_dom"/>
</dbReference>
<proteinExistence type="predicted"/>
<dbReference type="GO" id="GO:0005737">
    <property type="term" value="C:cytoplasm"/>
    <property type="evidence" value="ECO:0007669"/>
    <property type="project" value="TreeGrafter"/>
</dbReference>
<dbReference type="Pfam" id="PF00501">
    <property type="entry name" value="AMP-binding"/>
    <property type="match status" value="2"/>
</dbReference>
<dbReference type="InterPro" id="IPR042099">
    <property type="entry name" value="ANL_N_sf"/>
</dbReference>
<dbReference type="PROSITE" id="PS00455">
    <property type="entry name" value="AMP_BINDING"/>
    <property type="match status" value="1"/>
</dbReference>
<feature type="compositionally biased region" description="Basic and acidic residues" evidence="3">
    <location>
        <begin position="1410"/>
        <end position="1424"/>
    </location>
</feature>
<dbReference type="InterPro" id="IPR000873">
    <property type="entry name" value="AMP-dep_synth/lig_dom"/>
</dbReference>
<dbReference type="CDD" id="cd05930">
    <property type="entry name" value="A_NRPS"/>
    <property type="match status" value="1"/>
</dbReference>
<name>A0A1M5TV52_9RHOB</name>
<dbReference type="FunFam" id="3.30.300.30:FF:000010">
    <property type="entry name" value="Enterobactin synthetase component F"/>
    <property type="match status" value="1"/>
</dbReference>
<dbReference type="InterPro" id="IPR036736">
    <property type="entry name" value="ACP-like_sf"/>
</dbReference>
<dbReference type="GO" id="GO:0004497">
    <property type="term" value="F:monooxygenase activity"/>
    <property type="evidence" value="ECO:0007669"/>
    <property type="project" value="UniProtKB-KW"/>
</dbReference>
<dbReference type="PROSITE" id="PS50075">
    <property type="entry name" value="CARRIER"/>
    <property type="match status" value="1"/>
</dbReference>
<dbReference type="RefSeq" id="WP_072793566.1">
    <property type="nucleotide sequence ID" value="NZ_FQWM01000006.1"/>
</dbReference>
<dbReference type="Gene3D" id="3.40.50.12230">
    <property type="match status" value="1"/>
</dbReference>
<dbReference type="OrthoDB" id="9803968at2"/>
<dbReference type="Gene3D" id="3.30.300.30">
    <property type="match status" value="1"/>
</dbReference>
<feature type="compositionally biased region" description="Polar residues" evidence="3">
    <location>
        <begin position="1533"/>
        <end position="1549"/>
    </location>
</feature>
<organism evidence="5 6">
    <name type="scientific">Cognatishimia maritima</name>
    <dbReference type="NCBI Taxonomy" id="870908"/>
    <lineage>
        <taxon>Bacteria</taxon>
        <taxon>Pseudomonadati</taxon>
        <taxon>Pseudomonadota</taxon>
        <taxon>Alphaproteobacteria</taxon>
        <taxon>Rhodobacterales</taxon>
        <taxon>Paracoccaceae</taxon>
        <taxon>Cognatishimia</taxon>
    </lineage>
</organism>
<dbReference type="SUPFAM" id="SSF47336">
    <property type="entry name" value="ACP-like"/>
    <property type="match status" value="1"/>
</dbReference>
<feature type="domain" description="Carrier" evidence="4">
    <location>
        <begin position="1436"/>
        <end position="1512"/>
    </location>
</feature>
<dbReference type="FunFam" id="3.40.50.980:FF:000001">
    <property type="entry name" value="Non-ribosomal peptide synthetase"/>
    <property type="match status" value="1"/>
</dbReference>
<evidence type="ECO:0000256" key="3">
    <source>
        <dbReference type="SAM" id="MobiDB-lite"/>
    </source>
</evidence>
<accession>A0A1M5TV52</accession>
<dbReference type="GO" id="GO:0044550">
    <property type="term" value="P:secondary metabolite biosynthetic process"/>
    <property type="evidence" value="ECO:0007669"/>
    <property type="project" value="TreeGrafter"/>
</dbReference>
<dbReference type="Proteomes" id="UP000184211">
    <property type="component" value="Unassembled WGS sequence"/>
</dbReference>
<dbReference type="InterPro" id="IPR036477">
    <property type="entry name" value="Formyl_transf_N_sf"/>
</dbReference>
<dbReference type="GO" id="GO:0016705">
    <property type="term" value="F:oxidoreductase activity, acting on paired donors, with incorporation or reduction of molecular oxygen"/>
    <property type="evidence" value="ECO:0007669"/>
    <property type="project" value="InterPro"/>
</dbReference>
<dbReference type="PANTHER" id="PTHR45527">
    <property type="entry name" value="NONRIBOSOMAL PEPTIDE SYNTHETASE"/>
    <property type="match status" value="1"/>
</dbReference>
<feature type="compositionally biased region" description="Basic residues" evidence="3">
    <location>
        <begin position="1551"/>
        <end position="1565"/>
    </location>
</feature>
<dbReference type="EMBL" id="FQWM01000006">
    <property type="protein sequence ID" value="SHH54579.1"/>
    <property type="molecule type" value="Genomic_DNA"/>
</dbReference>
<sequence>MNLDRADASSKRSAVLIGNESLLVQCAELWLQAGHEIAMIATRNPDILRWAKNAGHSVQETADRLADLVLPKGFDWLLSIANLDLIPDDLLARANLGAVNFHDGPLPRYAGLNAPVWARLNGETTHGVTWHLIESKVDAGDILVQRSFPVTEKDTALSLNAKCFEAAIDSFPEVITALSGDVLPRQAQVFEDRSYFGRTARPEAAGFLDFTKPSDALVALVRALDHGAYFNPLCVPKIRLNGKVLQVRKIEPRPEGGDAGTIVSADENALQVACANGSVTLSGLCDLSGDPFEIAASDALIGQKLSYPVDAAGLTKRMKSVASDDAAWRKDLSGFAPLRLPLVAAVKNLDGDTTDWQSLEIHGLKDLSMADRVAAVHLFAKLSGAEDGTQIAYRHAGLSIADCVLSPWVPMPLLATTEDDVATLRQNTEDALSTLHGRDTFALDLISRAPELSALQTPDLEVLPSAEKEPSKGVAVSVVFDTDRSCLRYDAARVTADHAILLKTRLEHILAELAKGQTSVRKLLSVPESERLALLKAAQGPTADIDPQATVHAAIAIQAQASPDVTALVFEDQALTYAELDARAGAWATKLIREGVEKGDIIGVHCRRSLDLVVACLAIWKAGAAYLPLDPSFPQDRLSIYLEDSAAKLVVSQSEIAKDLPTSAARVLLIDAEAPPDEVATPAEQVTGADLAYLMFTSGSTGRPKGVMVEHSNVINFFAGMDDRVQADASATWMAVTSLSFDISVLELFYTLSRGHKVVLSGDEKATQLSDGPLRGRASGMEFSLYYWGNDDGAGRDKYRLLLEGAQFADENGFCAVWTPERHFHAFGGPYPNPSVTGAAVAGTTRNIGVRAGSCVAPLHHTARIAEEWSVIDNLTNGRAGLAIASGWQPDDFVLRPENTPPANKEVMFQQIADLRKLWRGEAVEFPRADGQMHAVVTQPRPVSKEPDIWVTTAGNPETWKEAGRNGAHILTHLLGQSISEVADKIKLYHAALREAGHRPEDFKVTLMLHSFIAEDRETARDIAREPMKDYLRSAAGLIKQYAWAFPAFKKPEGVNNPFELDLGSLSDDEMDGILDFAFQRYFEDSGLFGTVDDCIARADELKRIGVTEIACLIDYGIDTDVVLEGLRPLTEVVAACQGEVTVDPSDMSIAGQIMRHGVTHMQCTPSMARMFCMNDEASMALRQLDHLFLGGEALPAGLVAQLAERTDAKITNMYGPTETTIWSTTAPVTGADAIANIGTPITNTTTHVVDDNLQPVPFGVAGELLIGGDGVTRGYLGREDLTQDRFVPDDLSGQPAGQGRLYRTGDLVRRRLDGVLDFIGRVDHQVKIRGYRIELGEIERRIEDLEGISQAVVIVREDTPGDVRLVAYHKGPVAEDLMRSHLAAHLPSYMVPSRFVRVAEFPLTPNKKIDRKALPAPKERRAESAPQPSAAPVGAEGAAVMPQIAALWSRILGVNNISAGDNFFDLGGHSLLAVQAHRDMRDTLGFKQVSITDIFRFPTLGALSARIEAICGLEVGTAKQTNTLQAEAAAGQTPTQASPDQAKSRQSTMAKRRMMRARRREKIS</sequence>
<keyword evidence="2" id="KW-0597">Phosphoprotein</keyword>
<feature type="region of interest" description="Disordered" evidence="3">
    <location>
        <begin position="1529"/>
        <end position="1565"/>
    </location>
</feature>
<dbReference type="InterPro" id="IPR009081">
    <property type="entry name" value="PP-bd_ACP"/>
</dbReference>
<dbReference type="Pfam" id="PF00551">
    <property type="entry name" value="Formyl_trans_N"/>
    <property type="match status" value="1"/>
</dbReference>
<evidence type="ECO:0000256" key="2">
    <source>
        <dbReference type="ARBA" id="ARBA00022553"/>
    </source>
</evidence>
<dbReference type="STRING" id="870908.SAMN04488044_2707"/>
<dbReference type="SUPFAM" id="SSF53328">
    <property type="entry name" value="Formyltransferase"/>
    <property type="match status" value="1"/>
</dbReference>